<comment type="caution">
    <text evidence="1">The sequence shown here is derived from an EMBL/GenBank/DDBJ whole genome shotgun (WGS) entry which is preliminary data.</text>
</comment>
<dbReference type="EMBL" id="SDMP01000004">
    <property type="protein sequence ID" value="RYR62774.1"/>
    <property type="molecule type" value="Genomic_DNA"/>
</dbReference>
<reference evidence="1 2" key="1">
    <citation type="submission" date="2019-01" db="EMBL/GenBank/DDBJ databases">
        <title>Sequencing of cultivated peanut Arachis hypogaea provides insights into genome evolution and oil improvement.</title>
        <authorList>
            <person name="Chen X."/>
        </authorList>
    </citation>
    <scope>NUCLEOTIDE SEQUENCE [LARGE SCALE GENOMIC DNA]</scope>
    <source>
        <strain evidence="2">cv. Fuhuasheng</strain>
        <tissue evidence="1">Leaves</tissue>
    </source>
</reference>
<dbReference type="InterPro" id="IPR038765">
    <property type="entry name" value="Papain-like_cys_pep_sf"/>
</dbReference>
<accession>A0A445DHW9</accession>
<keyword evidence="2" id="KW-1185">Reference proteome</keyword>
<protein>
    <recommendedName>
        <fullName evidence="3">Ubiquitin-like protease family profile domain-containing protein</fullName>
    </recommendedName>
</protein>
<evidence type="ECO:0000313" key="1">
    <source>
        <dbReference type="EMBL" id="RYR62774.1"/>
    </source>
</evidence>
<evidence type="ECO:0008006" key="3">
    <source>
        <dbReference type="Google" id="ProtNLM"/>
    </source>
</evidence>
<name>A0A445DHW9_ARAHY</name>
<dbReference type="Proteomes" id="UP000289738">
    <property type="component" value="Chromosome A04"/>
</dbReference>
<dbReference type="SUPFAM" id="SSF54001">
    <property type="entry name" value="Cysteine proteinases"/>
    <property type="match status" value="1"/>
</dbReference>
<evidence type="ECO:0000313" key="2">
    <source>
        <dbReference type="Proteomes" id="UP000289738"/>
    </source>
</evidence>
<organism evidence="1 2">
    <name type="scientific">Arachis hypogaea</name>
    <name type="common">Peanut</name>
    <dbReference type="NCBI Taxonomy" id="3818"/>
    <lineage>
        <taxon>Eukaryota</taxon>
        <taxon>Viridiplantae</taxon>
        <taxon>Streptophyta</taxon>
        <taxon>Embryophyta</taxon>
        <taxon>Tracheophyta</taxon>
        <taxon>Spermatophyta</taxon>
        <taxon>Magnoliopsida</taxon>
        <taxon>eudicotyledons</taxon>
        <taxon>Gunneridae</taxon>
        <taxon>Pentapetalae</taxon>
        <taxon>rosids</taxon>
        <taxon>fabids</taxon>
        <taxon>Fabales</taxon>
        <taxon>Fabaceae</taxon>
        <taxon>Papilionoideae</taxon>
        <taxon>50 kb inversion clade</taxon>
        <taxon>dalbergioids sensu lato</taxon>
        <taxon>Dalbergieae</taxon>
        <taxon>Pterocarpus clade</taxon>
        <taxon>Arachis</taxon>
    </lineage>
</organism>
<dbReference type="AlphaFoldDB" id="A0A445DHW9"/>
<sequence>MCNFQFLRTYSASLLSSLVDEIIKHQETFTHVPLKSQTEEASHPFGRTITTHAKKLRQQGNKKKKNQFDVFFIGPFSVCYNCPPKPENQTDKESSPRQTELEPLLNVAHRLWQWEDDAPSFSLGISFPVSQPTPMASQSTVTQLEMLADVVMDARVTAALKFVAKTSTEPSFTTAAGYKTPEKEKEITEELKEQCYHWMTQLKETKDTTNEYDTIFMLNHEAHLEGLRHHFLSLMPRQDVENTVVNAVCMILNDRKCRWFEEEIYFYLSSSACKNELKYASLNFMLENYGVNYIDPNTNKAYRIIFLTRKLASHPFLFAPVCNGGRWWLWIADVKKKAFYVLDPVNKKKDEIPETIIKLKKFVVRLIVSQMRVYSGAKPLINDGEGVEAEYIKLSD</sequence>
<gene>
    <name evidence="1" type="ORF">Ahy_A04g020522</name>
</gene>
<dbReference type="Gene3D" id="3.40.395.10">
    <property type="entry name" value="Adenoviral Proteinase, Chain A"/>
    <property type="match status" value="1"/>
</dbReference>
<proteinExistence type="predicted"/>